<evidence type="ECO:0000313" key="3">
    <source>
        <dbReference type="Proteomes" id="UP000198287"/>
    </source>
</evidence>
<proteinExistence type="predicted"/>
<feature type="transmembrane region" description="Helical" evidence="1">
    <location>
        <begin position="460"/>
        <end position="482"/>
    </location>
</feature>
<reference evidence="2 3" key="1">
    <citation type="submission" date="2015-12" db="EMBL/GenBank/DDBJ databases">
        <title>The genome of Folsomia candida.</title>
        <authorList>
            <person name="Faddeeva A."/>
            <person name="Derks M.F."/>
            <person name="Anvar Y."/>
            <person name="Smit S."/>
            <person name="Van Straalen N."/>
            <person name="Roelofs D."/>
        </authorList>
    </citation>
    <scope>NUCLEOTIDE SEQUENCE [LARGE SCALE GENOMIC DNA]</scope>
    <source>
        <strain evidence="2 3">VU population</strain>
        <tissue evidence="2">Whole body</tissue>
    </source>
</reference>
<feature type="transmembrane region" description="Helical" evidence="1">
    <location>
        <begin position="738"/>
        <end position="756"/>
    </location>
</feature>
<organism evidence="2 3">
    <name type="scientific">Folsomia candida</name>
    <name type="common">Springtail</name>
    <dbReference type="NCBI Taxonomy" id="158441"/>
    <lineage>
        <taxon>Eukaryota</taxon>
        <taxon>Metazoa</taxon>
        <taxon>Ecdysozoa</taxon>
        <taxon>Arthropoda</taxon>
        <taxon>Hexapoda</taxon>
        <taxon>Collembola</taxon>
        <taxon>Entomobryomorpha</taxon>
        <taxon>Isotomoidea</taxon>
        <taxon>Isotomidae</taxon>
        <taxon>Proisotominae</taxon>
        <taxon>Folsomia</taxon>
    </lineage>
</organism>
<keyword evidence="1" id="KW-0812">Transmembrane</keyword>
<name>A0A226ECZ1_FOLCA</name>
<feature type="transmembrane region" description="Helical" evidence="1">
    <location>
        <begin position="387"/>
        <end position="409"/>
    </location>
</feature>
<evidence type="ECO:0000256" key="1">
    <source>
        <dbReference type="SAM" id="Phobius"/>
    </source>
</evidence>
<gene>
    <name evidence="2" type="ORF">Fcan01_10904</name>
</gene>
<keyword evidence="1" id="KW-1133">Transmembrane helix</keyword>
<feature type="transmembrane region" description="Helical" evidence="1">
    <location>
        <begin position="32"/>
        <end position="56"/>
    </location>
</feature>
<evidence type="ECO:0000313" key="2">
    <source>
        <dbReference type="EMBL" id="OXA55088.1"/>
    </source>
</evidence>
<protein>
    <submittedName>
        <fullName evidence="2">Uncharacterized protein</fullName>
    </submittedName>
</protein>
<feature type="transmembrane region" description="Helical" evidence="1">
    <location>
        <begin position="631"/>
        <end position="653"/>
    </location>
</feature>
<feature type="transmembrane region" description="Helical" evidence="1">
    <location>
        <begin position="494"/>
        <end position="512"/>
    </location>
</feature>
<keyword evidence="3" id="KW-1185">Reference proteome</keyword>
<comment type="caution">
    <text evidence="2">The sequence shown here is derived from an EMBL/GenBank/DDBJ whole genome shotgun (WGS) entry which is preliminary data.</text>
</comment>
<dbReference type="Proteomes" id="UP000198287">
    <property type="component" value="Unassembled WGS sequence"/>
</dbReference>
<dbReference type="AlphaFoldDB" id="A0A226ECZ1"/>
<accession>A0A226ECZ1</accession>
<feature type="transmembrane region" description="Helical" evidence="1">
    <location>
        <begin position="153"/>
        <end position="176"/>
    </location>
</feature>
<feature type="transmembrane region" description="Helical" evidence="1">
    <location>
        <begin position="91"/>
        <end position="113"/>
    </location>
</feature>
<feature type="transmembrane region" description="Helical" evidence="1">
    <location>
        <begin position="196"/>
        <end position="215"/>
    </location>
</feature>
<sequence length="836" mass="93435">MFLQGLRGRKVDVNILCAKSSVPPCSYVKLKVLFSLGMTKISVFALPILSFFLVVIKPCSPPSIASIALLRCENGLEDQTATWLGRGINGLFQFSVIYVLSAIVSVTISRIIIHPSAMIELWIQILERKIKQHTRASCLHVTITLLQYRIAHLTVNLVSAVLAMPYLSIFLTFTIVGEISSLYIITSSWAHVPVDAILLFLLLSVDFFVIIHIMLHSLSLPNTASIKFLRNGGKMLKLQKMLKKDCSLLRKYLRSLPPLKVGMGGEPPELEGVKNPLSKLNYSCGMITKEANDVLRPPEAGVRDFFWSTEYAWLAGLRIPSTYVKLKVWFSLVLGKITMFALPVLGCILVAIKPCSPPSIASIGLVHCENGTEHQTATWLERGVNGLFQFCVLFVICEIIMVTISRVIIYPSAMIELWIKILERKIRRHTRASGLHVTITLLQQYRIAHLTVNLVSAVLAIPYLSIFLTFVMIGEISALYIITSSWTHLSVDAILLFLLMSVDFFVIIHVMLHSLSLPNNASIKFLENGGKILKLQKMLKKDCSLLRKYLRSLPQLKVGMGGAPSTYVKFKVWFSLGLAEISMFALPVLVCFLAVIRPCSPPSIGSIALPHCENGSEDQTATWLERGVSGLIQFSVLCVICAIIMVTISRIIIYPSAMIELWINILERKIRRHNPSAGLDHTIALLQQYRIAQLTVNLVSAVLAMPYLSIFLTFTMVGEVSALYIIISSWAHLPVEAILLFLLLSLDFFVVIHIMLHSLSLPNTASIEFLKNGGKILKLQKIGRKDCFLLRKYLRSFPPLKVGMGGGKYWDKRTSLTVWQFCVDRLINLLLYGSLV</sequence>
<feature type="transmembrane region" description="Helical" evidence="1">
    <location>
        <begin position="572"/>
        <end position="596"/>
    </location>
</feature>
<feature type="transmembrane region" description="Helical" evidence="1">
    <location>
        <begin position="328"/>
        <end position="352"/>
    </location>
</feature>
<dbReference type="EMBL" id="LNIX01000005">
    <property type="protein sequence ID" value="OXA55088.1"/>
    <property type="molecule type" value="Genomic_DNA"/>
</dbReference>
<feature type="transmembrane region" description="Helical" evidence="1">
    <location>
        <begin position="704"/>
        <end position="726"/>
    </location>
</feature>
<keyword evidence="1" id="KW-0472">Membrane</keyword>